<reference evidence="1" key="2">
    <citation type="journal article" date="2015" name="Data Brief">
        <title>Shoot transcriptome of the giant reed, Arundo donax.</title>
        <authorList>
            <person name="Barrero R.A."/>
            <person name="Guerrero F.D."/>
            <person name="Moolhuijzen P."/>
            <person name="Goolsby J.A."/>
            <person name="Tidwell J."/>
            <person name="Bellgard S.E."/>
            <person name="Bellgard M.I."/>
        </authorList>
    </citation>
    <scope>NUCLEOTIDE SEQUENCE</scope>
    <source>
        <tissue evidence="1">Shoot tissue taken approximately 20 cm above the soil surface</tissue>
    </source>
</reference>
<reference evidence="1" key="1">
    <citation type="submission" date="2014-09" db="EMBL/GenBank/DDBJ databases">
        <authorList>
            <person name="Magalhaes I.L.F."/>
            <person name="Oliveira U."/>
            <person name="Santos F.R."/>
            <person name="Vidigal T.H.D.A."/>
            <person name="Brescovit A.D."/>
            <person name="Santos A.J."/>
        </authorList>
    </citation>
    <scope>NUCLEOTIDE SEQUENCE</scope>
    <source>
        <tissue evidence="1">Shoot tissue taken approximately 20 cm above the soil surface</tissue>
    </source>
</reference>
<accession>A0A0A8XZ02</accession>
<dbReference type="EMBL" id="GBRH01280958">
    <property type="protein sequence ID" value="JAD16937.1"/>
    <property type="molecule type" value="Transcribed_RNA"/>
</dbReference>
<dbReference type="AlphaFoldDB" id="A0A0A8XZ02"/>
<proteinExistence type="predicted"/>
<sequence length="74" mass="8491">MLRLRQTVAEKFDATTMAKKTPEKVMAYRTLSTNQAGPLSGVASCGLQQHPLRFVLHFRRPVRHSIFYSLYPKI</sequence>
<name>A0A0A8XZ02_ARUDO</name>
<evidence type="ECO:0000313" key="1">
    <source>
        <dbReference type="EMBL" id="JAD16937.1"/>
    </source>
</evidence>
<protein>
    <submittedName>
        <fullName evidence="1">Uncharacterized protein</fullName>
    </submittedName>
</protein>
<organism evidence="1">
    <name type="scientific">Arundo donax</name>
    <name type="common">Giant reed</name>
    <name type="synonym">Donax arundinaceus</name>
    <dbReference type="NCBI Taxonomy" id="35708"/>
    <lineage>
        <taxon>Eukaryota</taxon>
        <taxon>Viridiplantae</taxon>
        <taxon>Streptophyta</taxon>
        <taxon>Embryophyta</taxon>
        <taxon>Tracheophyta</taxon>
        <taxon>Spermatophyta</taxon>
        <taxon>Magnoliopsida</taxon>
        <taxon>Liliopsida</taxon>
        <taxon>Poales</taxon>
        <taxon>Poaceae</taxon>
        <taxon>PACMAD clade</taxon>
        <taxon>Arundinoideae</taxon>
        <taxon>Arundineae</taxon>
        <taxon>Arundo</taxon>
    </lineage>
</organism>